<evidence type="ECO:0000256" key="3">
    <source>
        <dbReference type="ARBA" id="ARBA00023274"/>
    </source>
</evidence>
<dbReference type="AlphaFoldDB" id="A0A8C6XU23"/>
<dbReference type="SUPFAM" id="SSF64263">
    <property type="entry name" value="Prokaryotic ribosomal protein L17"/>
    <property type="match status" value="1"/>
</dbReference>
<accession>A0A8C6XU23</accession>
<evidence type="ECO:0000256" key="5">
    <source>
        <dbReference type="ARBA" id="ARBA00035413"/>
    </source>
</evidence>
<dbReference type="PANTHER" id="PTHR14413:SF16">
    <property type="entry name" value="LARGE RIBOSOMAL SUBUNIT PROTEIN BL17M"/>
    <property type="match status" value="1"/>
</dbReference>
<dbReference type="GO" id="GO:0003735">
    <property type="term" value="F:structural constituent of ribosome"/>
    <property type="evidence" value="ECO:0007669"/>
    <property type="project" value="InterPro"/>
</dbReference>
<dbReference type="GO" id="GO:0005762">
    <property type="term" value="C:mitochondrial large ribosomal subunit"/>
    <property type="evidence" value="ECO:0007669"/>
    <property type="project" value="Ensembl"/>
</dbReference>
<dbReference type="GO" id="GO:0019904">
    <property type="term" value="F:protein domain specific binding"/>
    <property type="evidence" value="ECO:0007669"/>
    <property type="project" value="Ensembl"/>
</dbReference>
<keyword evidence="3" id="KW-0687">Ribonucleoprotein</keyword>
<evidence type="ECO:0000313" key="8">
    <source>
        <dbReference type="Proteomes" id="UP000694559"/>
    </source>
</evidence>
<protein>
    <recommendedName>
        <fullName evidence="4">Large ribosomal subunit protein bL17m</fullName>
    </recommendedName>
    <alternativeName>
        <fullName evidence="5">39S ribosomal protein L17, mitochondrial</fullName>
    </alternativeName>
</protein>
<sequence>GHEVDGGARHLPRAAPEADRARAALAPRPAAESRDETGAPREDRDHARPRRRDALLRRAREWGGETGGGRPGVRGPPPSPAPPSGVVSAPQLIEHAKRGDADPQAMRLADFWLTEKDLVHKLFQVLAPRFAPHQGGYTRMVRIPKNDNLDRAERAVIEYKGNPLPPLPLPRRDGEKTLVNQLLKGYREERGTAV</sequence>
<evidence type="ECO:0000256" key="4">
    <source>
        <dbReference type="ARBA" id="ARBA00035290"/>
    </source>
</evidence>
<evidence type="ECO:0000313" key="7">
    <source>
        <dbReference type="Ensembl" id="ENSNNAP00000018811.1"/>
    </source>
</evidence>
<dbReference type="PANTHER" id="PTHR14413">
    <property type="entry name" value="RIBOSOMAL PROTEIN L17"/>
    <property type="match status" value="1"/>
</dbReference>
<dbReference type="InterPro" id="IPR036373">
    <property type="entry name" value="Ribosomal_bL17_sf"/>
</dbReference>
<reference evidence="7" key="1">
    <citation type="submission" date="2025-08" db="UniProtKB">
        <authorList>
            <consortium name="Ensembl"/>
        </authorList>
    </citation>
    <scope>IDENTIFICATION</scope>
</reference>
<reference evidence="7" key="2">
    <citation type="submission" date="2025-09" db="UniProtKB">
        <authorList>
            <consortium name="Ensembl"/>
        </authorList>
    </citation>
    <scope>IDENTIFICATION</scope>
</reference>
<dbReference type="InterPro" id="IPR000456">
    <property type="entry name" value="Ribosomal_bL17"/>
</dbReference>
<name>A0A8C6XU23_NAJNA</name>
<dbReference type="Ensembl" id="ENSNNAT00000019751.1">
    <property type="protein sequence ID" value="ENSNNAP00000018811.1"/>
    <property type="gene ID" value="ENSNNAG00000012591.1"/>
</dbReference>
<feature type="compositionally biased region" description="Basic and acidic residues" evidence="6">
    <location>
        <begin position="31"/>
        <end position="63"/>
    </location>
</feature>
<evidence type="ECO:0000256" key="1">
    <source>
        <dbReference type="ARBA" id="ARBA00008777"/>
    </source>
</evidence>
<dbReference type="Pfam" id="PF01196">
    <property type="entry name" value="Ribosomal_L17"/>
    <property type="match status" value="1"/>
</dbReference>
<dbReference type="GeneTree" id="ENSGT00390000010698"/>
<feature type="compositionally biased region" description="Pro residues" evidence="6">
    <location>
        <begin position="74"/>
        <end position="83"/>
    </location>
</feature>
<comment type="similarity">
    <text evidence="1">Belongs to the bacterial ribosomal protein bL17 family.</text>
</comment>
<dbReference type="OrthoDB" id="275000at2759"/>
<gene>
    <name evidence="7" type="primary">MRPL17</name>
</gene>
<dbReference type="Proteomes" id="UP000694559">
    <property type="component" value="Unplaced"/>
</dbReference>
<keyword evidence="2" id="KW-0689">Ribosomal protein</keyword>
<feature type="region of interest" description="Disordered" evidence="6">
    <location>
        <begin position="1"/>
        <end position="87"/>
    </location>
</feature>
<proteinExistence type="inferred from homology"/>
<dbReference type="Gene3D" id="3.90.1030.10">
    <property type="entry name" value="Ribosomal protein L17"/>
    <property type="match status" value="1"/>
</dbReference>
<organism evidence="7 8">
    <name type="scientific">Naja naja</name>
    <name type="common">Indian cobra</name>
    <dbReference type="NCBI Taxonomy" id="35670"/>
    <lineage>
        <taxon>Eukaryota</taxon>
        <taxon>Metazoa</taxon>
        <taxon>Chordata</taxon>
        <taxon>Craniata</taxon>
        <taxon>Vertebrata</taxon>
        <taxon>Euteleostomi</taxon>
        <taxon>Lepidosauria</taxon>
        <taxon>Squamata</taxon>
        <taxon>Bifurcata</taxon>
        <taxon>Unidentata</taxon>
        <taxon>Episquamata</taxon>
        <taxon>Toxicofera</taxon>
        <taxon>Serpentes</taxon>
        <taxon>Colubroidea</taxon>
        <taxon>Elapidae</taxon>
        <taxon>Elapinae</taxon>
        <taxon>Naja</taxon>
    </lineage>
</organism>
<evidence type="ECO:0000256" key="6">
    <source>
        <dbReference type="SAM" id="MobiDB-lite"/>
    </source>
</evidence>
<keyword evidence="8" id="KW-1185">Reference proteome</keyword>
<dbReference type="GO" id="GO:0006412">
    <property type="term" value="P:translation"/>
    <property type="evidence" value="ECO:0007669"/>
    <property type="project" value="InterPro"/>
</dbReference>
<evidence type="ECO:0000256" key="2">
    <source>
        <dbReference type="ARBA" id="ARBA00022980"/>
    </source>
</evidence>